<name>A0ABT9NG82_9ACTO</name>
<dbReference type="EMBL" id="JAUSQX010000001">
    <property type="protein sequence ID" value="MDP9806402.1"/>
    <property type="molecule type" value="Genomic_DNA"/>
</dbReference>
<proteinExistence type="predicted"/>
<reference evidence="2 3" key="1">
    <citation type="submission" date="2023-07" db="EMBL/GenBank/DDBJ databases">
        <title>Sequencing the genomes of 1000 actinobacteria strains.</title>
        <authorList>
            <person name="Klenk H.-P."/>
        </authorList>
    </citation>
    <scope>NUCLEOTIDE SEQUENCE [LARGE SCALE GENOMIC DNA]</scope>
    <source>
        <strain evidence="2 3">DSM 17163</strain>
    </source>
</reference>
<accession>A0ABT9NG82</accession>
<sequence>MATLGALSLALTACADAEDEVTAEPTETAVVDHCTYPLAGQPTQVNAQELAYCQAEALGTIAGWVQEDTVDGKLASISRVNIDPLAVEIQAYAASGAPGPRAILVRGNTFLERDGQWIQTTTDSEDETMAYQATMPMRFEALLNPAIRAAGTNPDLTYNVLGREEIDGERVTVLSLHISSEAEDGDTRESRLYIRDDYVVVQSETTFYVNGTGQVRASVLTTIDEPQEIINPRFETDEESGISNNAAGNEAGAEPRK</sequence>
<comment type="caution">
    <text evidence="2">The sequence shown here is derived from an EMBL/GenBank/DDBJ whole genome shotgun (WGS) entry which is preliminary data.</text>
</comment>
<keyword evidence="3" id="KW-1185">Reference proteome</keyword>
<protein>
    <recommendedName>
        <fullName evidence="4">Lipoprotein</fullName>
    </recommendedName>
</protein>
<feature type="compositionally biased region" description="Low complexity" evidence="1">
    <location>
        <begin position="244"/>
        <end position="257"/>
    </location>
</feature>
<evidence type="ECO:0008006" key="4">
    <source>
        <dbReference type="Google" id="ProtNLM"/>
    </source>
</evidence>
<dbReference type="Proteomes" id="UP001243212">
    <property type="component" value="Unassembled WGS sequence"/>
</dbReference>
<evidence type="ECO:0000313" key="2">
    <source>
        <dbReference type="EMBL" id="MDP9806402.1"/>
    </source>
</evidence>
<gene>
    <name evidence="2" type="ORF">J2S70_000984</name>
</gene>
<evidence type="ECO:0000256" key="1">
    <source>
        <dbReference type="SAM" id="MobiDB-lite"/>
    </source>
</evidence>
<evidence type="ECO:0000313" key="3">
    <source>
        <dbReference type="Proteomes" id="UP001243212"/>
    </source>
</evidence>
<organism evidence="2 3">
    <name type="scientific">Trueperella bonasi</name>
    <dbReference type="NCBI Taxonomy" id="312286"/>
    <lineage>
        <taxon>Bacteria</taxon>
        <taxon>Bacillati</taxon>
        <taxon>Actinomycetota</taxon>
        <taxon>Actinomycetes</taxon>
        <taxon>Actinomycetales</taxon>
        <taxon>Actinomycetaceae</taxon>
        <taxon>Trueperella</taxon>
    </lineage>
</organism>
<feature type="region of interest" description="Disordered" evidence="1">
    <location>
        <begin position="232"/>
        <end position="257"/>
    </location>
</feature>